<dbReference type="Pfam" id="PF06580">
    <property type="entry name" value="His_kinase"/>
    <property type="match status" value="1"/>
</dbReference>
<feature type="transmembrane region" description="Helical" evidence="1">
    <location>
        <begin position="37"/>
        <end position="60"/>
    </location>
</feature>
<dbReference type="EMBL" id="DXGG01000093">
    <property type="protein sequence ID" value="HIW87176.1"/>
    <property type="molecule type" value="Genomic_DNA"/>
</dbReference>
<dbReference type="AlphaFoldDB" id="A0A9D1RIF4"/>
<dbReference type="SUPFAM" id="SSF55874">
    <property type="entry name" value="ATPase domain of HSP90 chaperone/DNA topoisomerase II/histidine kinase"/>
    <property type="match status" value="1"/>
</dbReference>
<protein>
    <submittedName>
        <fullName evidence="3">Histidine kinase</fullName>
    </submittedName>
</protein>
<feature type="transmembrane region" description="Helical" evidence="1">
    <location>
        <begin position="72"/>
        <end position="95"/>
    </location>
</feature>
<reference evidence="3" key="1">
    <citation type="journal article" date="2021" name="PeerJ">
        <title>Extensive microbial diversity within the chicken gut microbiome revealed by metagenomics and culture.</title>
        <authorList>
            <person name="Gilroy R."/>
            <person name="Ravi A."/>
            <person name="Getino M."/>
            <person name="Pursley I."/>
            <person name="Horton D.L."/>
            <person name="Alikhan N.F."/>
            <person name="Baker D."/>
            <person name="Gharbi K."/>
            <person name="Hall N."/>
            <person name="Watson M."/>
            <person name="Adriaenssens E.M."/>
            <person name="Foster-Nyarko E."/>
            <person name="Jarju S."/>
            <person name="Secka A."/>
            <person name="Antonio M."/>
            <person name="Oren A."/>
            <person name="Chaudhuri R.R."/>
            <person name="La Ragione R."/>
            <person name="Hildebrand F."/>
            <person name="Pallen M.J."/>
        </authorList>
    </citation>
    <scope>NUCLEOTIDE SEQUENCE</scope>
    <source>
        <strain evidence="3">Gambia16-930</strain>
    </source>
</reference>
<feature type="domain" description="Signal transduction histidine kinase internal region" evidence="2">
    <location>
        <begin position="152"/>
        <end position="229"/>
    </location>
</feature>
<dbReference type="InterPro" id="IPR050640">
    <property type="entry name" value="Bact_2-comp_sensor_kinase"/>
</dbReference>
<feature type="transmembrane region" description="Helical" evidence="1">
    <location>
        <begin position="7"/>
        <end position="25"/>
    </location>
</feature>
<dbReference type="Proteomes" id="UP000824267">
    <property type="component" value="Unassembled WGS sequence"/>
</dbReference>
<dbReference type="GO" id="GO:0016020">
    <property type="term" value="C:membrane"/>
    <property type="evidence" value="ECO:0007669"/>
    <property type="project" value="InterPro"/>
</dbReference>
<dbReference type="Gene3D" id="3.30.565.10">
    <property type="entry name" value="Histidine kinase-like ATPase, C-terminal domain"/>
    <property type="match status" value="1"/>
</dbReference>
<feature type="transmembrane region" description="Helical" evidence="1">
    <location>
        <begin position="115"/>
        <end position="135"/>
    </location>
</feature>
<dbReference type="InterPro" id="IPR010559">
    <property type="entry name" value="Sig_transdc_His_kin_internal"/>
</dbReference>
<keyword evidence="3" id="KW-0808">Transferase</keyword>
<evidence type="ECO:0000259" key="2">
    <source>
        <dbReference type="Pfam" id="PF06580"/>
    </source>
</evidence>
<sequence>MSHKRSMIVILHFLIWLLVILFPLIPPLHHRAIDREFVILHSINASMMLVCFYSNYLLFIDKFLFEKKFTKFISINILMILAFALTNHICVGIIADKERGNIPFGLNLVMILRNSLSLLLTLGICIGAKMSIKWLETEKERERIEKLKAECELQNLKNQMNPHFLINTLNNIYALVGISQEKAQDAIQQLSKLLRYVLRVDGHNLVPLVQETDFLKSYIELMKLRQGNNVTIEQNIEINDRTDKMIAPLIHISLIENAFKHGINSGGKSKIIINIRETEKGISTLIKNTYFPKDETDKSGSGIGLQQVEKRLKLQYPSKYEYEHKIENGYYIVKLDITV</sequence>
<keyword evidence="1" id="KW-0812">Transmembrane</keyword>
<dbReference type="InterPro" id="IPR036890">
    <property type="entry name" value="HATPase_C_sf"/>
</dbReference>
<dbReference type="GO" id="GO:0000155">
    <property type="term" value="F:phosphorelay sensor kinase activity"/>
    <property type="evidence" value="ECO:0007669"/>
    <property type="project" value="InterPro"/>
</dbReference>
<evidence type="ECO:0000256" key="1">
    <source>
        <dbReference type="SAM" id="Phobius"/>
    </source>
</evidence>
<dbReference type="PANTHER" id="PTHR34220">
    <property type="entry name" value="SENSOR HISTIDINE KINASE YPDA"/>
    <property type="match status" value="1"/>
</dbReference>
<keyword evidence="1" id="KW-0472">Membrane</keyword>
<gene>
    <name evidence="3" type="ORF">IAC47_02755</name>
</gene>
<accession>A0A9D1RIF4</accession>
<name>A0A9D1RIF4_9BACT</name>
<keyword evidence="3" id="KW-0418">Kinase</keyword>
<dbReference type="PANTHER" id="PTHR34220:SF7">
    <property type="entry name" value="SENSOR HISTIDINE KINASE YPDA"/>
    <property type="match status" value="1"/>
</dbReference>
<evidence type="ECO:0000313" key="4">
    <source>
        <dbReference type="Proteomes" id="UP000824267"/>
    </source>
</evidence>
<evidence type="ECO:0000313" key="3">
    <source>
        <dbReference type="EMBL" id="HIW87176.1"/>
    </source>
</evidence>
<comment type="caution">
    <text evidence="3">The sequence shown here is derived from an EMBL/GenBank/DDBJ whole genome shotgun (WGS) entry which is preliminary data.</text>
</comment>
<keyword evidence="1" id="KW-1133">Transmembrane helix</keyword>
<reference evidence="3" key="2">
    <citation type="submission" date="2021-04" db="EMBL/GenBank/DDBJ databases">
        <authorList>
            <person name="Gilroy R."/>
        </authorList>
    </citation>
    <scope>NUCLEOTIDE SEQUENCE</scope>
    <source>
        <strain evidence="3">Gambia16-930</strain>
    </source>
</reference>
<proteinExistence type="predicted"/>
<organism evidence="3 4">
    <name type="scientific">Candidatus Onthomorpha intestinigallinarum</name>
    <dbReference type="NCBI Taxonomy" id="2840880"/>
    <lineage>
        <taxon>Bacteria</taxon>
        <taxon>Pseudomonadati</taxon>
        <taxon>Bacteroidota</taxon>
        <taxon>Bacteroidia</taxon>
        <taxon>Bacteroidales</taxon>
        <taxon>Candidatus Onthomorpha</taxon>
    </lineage>
</organism>